<evidence type="ECO:0000256" key="6">
    <source>
        <dbReference type="ARBA" id="ARBA00023134"/>
    </source>
</evidence>
<keyword evidence="6" id="KW-0342">GTP-binding</keyword>
<evidence type="ECO:0000313" key="9">
    <source>
        <dbReference type="EMBL" id="SDK77687.1"/>
    </source>
</evidence>
<gene>
    <name evidence="9" type="ORF">SAMN05421823_103534</name>
</gene>
<accession>A0A1G9ENB6</accession>
<dbReference type="OrthoDB" id="9788394at2"/>
<dbReference type="AlphaFoldDB" id="A0A1G9ENB6"/>
<dbReference type="GO" id="GO:0046872">
    <property type="term" value="F:metal ion binding"/>
    <property type="evidence" value="ECO:0007669"/>
    <property type="project" value="UniProtKB-KW"/>
</dbReference>
<protein>
    <submittedName>
        <fullName evidence="9">Molybdopterin-guanine dinucleotide biosynthesis protein A</fullName>
    </submittedName>
</protein>
<organism evidence="9 10">
    <name type="scientific">Catalinimonas alkaloidigena</name>
    <dbReference type="NCBI Taxonomy" id="1075417"/>
    <lineage>
        <taxon>Bacteria</taxon>
        <taxon>Pseudomonadati</taxon>
        <taxon>Bacteroidota</taxon>
        <taxon>Cytophagia</taxon>
        <taxon>Cytophagales</taxon>
        <taxon>Catalimonadaceae</taxon>
        <taxon>Catalinimonas</taxon>
    </lineage>
</organism>
<keyword evidence="2" id="KW-0808">Transferase</keyword>
<dbReference type="RefSeq" id="WP_089681527.1">
    <property type="nucleotide sequence ID" value="NZ_FNFO01000003.1"/>
</dbReference>
<dbReference type="Gene3D" id="3.90.550.10">
    <property type="entry name" value="Spore Coat Polysaccharide Biosynthesis Protein SpsA, Chain A"/>
    <property type="match status" value="1"/>
</dbReference>
<keyword evidence="7" id="KW-0501">Molybdenum cofactor biosynthesis</keyword>
<evidence type="ECO:0000256" key="5">
    <source>
        <dbReference type="ARBA" id="ARBA00022842"/>
    </source>
</evidence>
<evidence type="ECO:0000259" key="8">
    <source>
        <dbReference type="Pfam" id="PF12804"/>
    </source>
</evidence>
<evidence type="ECO:0000256" key="3">
    <source>
        <dbReference type="ARBA" id="ARBA00022723"/>
    </source>
</evidence>
<dbReference type="STRING" id="1075417.SAMN05421823_103534"/>
<dbReference type="InterPro" id="IPR013482">
    <property type="entry name" value="Molybde_CF_guanTrfase"/>
</dbReference>
<dbReference type="GO" id="GO:0016779">
    <property type="term" value="F:nucleotidyltransferase activity"/>
    <property type="evidence" value="ECO:0007669"/>
    <property type="project" value="UniProtKB-ARBA"/>
</dbReference>
<evidence type="ECO:0000256" key="1">
    <source>
        <dbReference type="ARBA" id="ARBA00022490"/>
    </source>
</evidence>
<dbReference type="SUPFAM" id="SSF53448">
    <property type="entry name" value="Nucleotide-diphospho-sugar transferases"/>
    <property type="match status" value="1"/>
</dbReference>
<evidence type="ECO:0000256" key="2">
    <source>
        <dbReference type="ARBA" id="ARBA00022679"/>
    </source>
</evidence>
<name>A0A1G9ENB6_9BACT</name>
<sequence>MKSHAKHAKLTRPHLGEFGRNELAILGTPCGNIQTLVRQLTEALAKQWKVAYVDADHQSADEAVPDPTSVLTYGGAAGYTDKIQFGQFQYAVQPNAHHQKRFFREMDLVVVNGNHFPAQSQIVVIDPKKSLEKKLEKLTDVRLILLAEGVEAVPDYLQAYLPHWAELPLYRLSEIEKISAWVSEFVVNAVPPLHGLVLVGGRSTRMQEDKSQIAYRGTAHRRYLAEQLASVCDQVFLSCRPDQVGELEDSFPALPDTFSGLGPYGAILTAFQSNPNAAWLVVACDLPFADASVFAHLKKQRDPSKVATAFLNPDTAFPDPLLTLWEPKSYPILLDFLSQGYSCPRKVLINSDCHVLPVPHANALHNANEPAERDEAMKTLQR</sequence>
<feature type="domain" description="MobA-like NTP transferase" evidence="8">
    <location>
        <begin position="195"/>
        <end position="339"/>
    </location>
</feature>
<proteinExistence type="predicted"/>
<dbReference type="Pfam" id="PF12804">
    <property type="entry name" value="NTP_transf_3"/>
    <property type="match status" value="1"/>
</dbReference>
<keyword evidence="3" id="KW-0479">Metal-binding</keyword>
<dbReference type="Proteomes" id="UP000198510">
    <property type="component" value="Unassembled WGS sequence"/>
</dbReference>
<reference evidence="9 10" key="1">
    <citation type="submission" date="2016-10" db="EMBL/GenBank/DDBJ databases">
        <authorList>
            <person name="de Groot N.N."/>
        </authorList>
    </citation>
    <scope>NUCLEOTIDE SEQUENCE [LARGE SCALE GENOMIC DNA]</scope>
    <source>
        <strain evidence="9 10">DSM 25186</strain>
    </source>
</reference>
<dbReference type="InterPro" id="IPR029044">
    <property type="entry name" value="Nucleotide-diphossugar_trans"/>
</dbReference>
<dbReference type="GO" id="GO:0006777">
    <property type="term" value="P:Mo-molybdopterin cofactor biosynthetic process"/>
    <property type="evidence" value="ECO:0007669"/>
    <property type="project" value="UniProtKB-KW"/>
</dbReference>
<evidence type="ECO:0000256" key="7">
    <source>
        <dbReference type="ARBA" id="ARBA00023150"/>
    </source>
</evidence>
<evidence type="ECO:0000256" key="4">
    <source>
        <dbReference type="ARBA" id="ARBA00022741"/>
    </source>
</evidence>
<keyword evidence="1" id="KW-0963">Cytoplasm</keyword>
<dbReference type="InterPro" id="IPR025877">
    <property type="entry name" value="MobA-like_NTP_Trfase"/>
</dbReference>
<dbReference type="CDD" id="cd02503">
    <property type="entry name" value="MobA"/>
    <property type="match status" value="1"/>
</dbReference>
<dbReference type="GO" id="GO:0005525">
    <property type="term" value="F:GTP binding"/>
    <property type="evidence" value="ECO:0007669"/>
    <property type="project" value="UniProtKB-KW"/>
</dbReference>
<dbReference type="EMBL" id="FNFO01000003">
    <property type="protein sequence ID" value="SDK77687.1"/>
    <property type="molecule type" value="Genomic_DNA"/>
</dbReference>
<dbReference type="PANTHER" id="PTHR19136">
    <property type="entry name" value="MOLYBDENUM COFACTOR GUANYLYLTRANSFERASE"/>
    <property type="match status" value="1"/>
</dbReference>
<evidence type="ECO:0000313" key="10">
    <source>
        <dbReference type="Proteomes" id="UP000198510"/>
    </source>
</evidence>
<keyword evidence="5" id="KW-0460">Magnesium</keyword>
<keyword evidence="4" id="KW-0547">Nucleotide-binding</keyword>
<dbReference type="PANTHER" id="PTHR19136:SF81">
    <property type="entry name" value="MOLYBDENUM COFACTOR GUANYLYLTRANSFERASE"/>
    <property type="match status" value="1"/>
</dbReference>
<keyword evidence="10" id="KW-1185">Reference proteome</keyword>